<dbReference type="RefSeq" id="WP_013995140.1">
    <property type="nucleotide sequence ID" value="NC_015844.1"/>
</dbReference>
<dbReference type="SMART" id="SM00421">
    <property type="entry name" value="HTH_LUXR"/>
    <property type="match status" value="1"/>
</dbReference>
<name>G0L1X0_ZOBGA</name>
<sequence>MLMRIGYYIGSLVFLWSLSLGAQTLLPPIYNYKVFEYNAGAQNWGITVDDNGRVFAANDKGLLSFNGEEWVLNKLPNATILRSVASVKDKIYTGSYEEFGYWQTTDQGGLDYTSLTHLIKDHTFTSEEFWQIQPFQDAIVFRSFSTLYKYEEGQINVIDPDFVITGLAVYDNEVYVAAKNMGLYWLKGQKLEPVANNEIFEDQTITDMVSFEGGLLIGTQLNGCVVLNNGEFTPIDKNMNDRLKEYQLNKILPLDTGEIVFGTIKNGLYLFDYNEGIFRNLNRKTGLQNNTVLSLAGFNDQFWVGLENGIDRVQVNSPITFYTDHTGALGTVHDVAIQENTMYLGSNTGIYYFKEDELHFFEGSQGHVWDVESIGGDVLAGHNTGTFKLEGERLTKISDRAGGYQFVKVPETNDIFLQGTYTGVAKFKKQPNGQWDISTILGIDFPVKQLCFEDKQTIWAAHHYKGLFRFRLNADLSKVEERTVFDTSVLPNIYNVKLYHIKNQIVLQSEGKWFKYDPLVGKIDVLKEFEPFTGKSLIYTDGEHFWFLKDGETKELLYTDLRENAIAISEVQLNQRLMPDMERAVRRNDSTYLLTLSDGFAQMNLTQLQRQLHNATIPVPELSFFGAHDRRYSINDTVFEVAYAESRDLRFQFAAPRMIQPRYYYELKGPFYQGAYTTEGTLNFQNLPHGRYDLNVHTVSMDNRKSAPKTITFNIAPPWYLSNWSMLGYLVLVIAVILGVRWYNRQKLKRKHELLKIRLQREQDERLAQLEKEKLEKEIKRKQTELARTTMSVAKKNELILELKDLMVLNKDAFPNKQRYRSLTKKLDGSINENEDWKNFEVNFKELHDDFFDNLLQQFPKLTPKDLKLCAYLKMNLTSKEIAPLMAISIRGVEIHRYRLRKKLGIDSSQNLSNFLIKFK</sequence>
<keyword evidence="1" id="KW-0175">Coiled coil</keyword>
<keyword evidence="5" id="KW-1185">Reference proteome</keyword>
<dbReference type="Gene3D" id="1.10.10.10">
    <property type="entry name" value="Winged helix-like DNA-binding domain superfamily/Winged helix DNA-binding domain"/>
    <property type="match status" value="1"/>
</dbReference>
<keyword evidence="2" id="KW-0472">Membrane</keyword>
<evidence type="ECO:0000256" key="1">
    <source>
        <dbReference type="SAM" id="Coils"/>
    </source>
</evidence>
<dbReference type="Gene3D" id="2.130.10.10">
    <property type="entry name" value="YVTN repeat-like/Quinoprotein amine dehydrogenase"/>
    <property type="match status" value="2"/>
</dbReference>
<reference evidence="4 5" key="2">
    <citation type="journal article" date="2012" name="Environ. Microbiol.">
        <title>Characterization of the first alginolytic operons in a marine bacterium: from their emergence in marine Flavobacteriia to their independent transfers to marine Proteobacteria and human gut Bacteroides.</title>
        <authorList>
            <person name="Thomas F."/>
            <person name="Barbeyron T."/>
            <person name="Tonon T."/>
            <person name="Genicot S."/>
            <person name="Czjzek M."/>
            <person name="Michel G."/>
        </authorList>
    </citation>
    <scope>NUCLEOTIDE SEQUENCE [LARGE SCALE GENOMIC DNA]</scope>
    <source>
        <strain evidence="5">DSM 12802 / CCUG 47099 / CIP 106680 / NCIMB 13871 / Dsij</strain>
    </source>
</reference>
<keyword evidence="2" id="KW-0812">Transmembrane</keyword>
<evidence type="ECO:0000313" key="4">
    <source>
        <dbReference type="EMBL" id="CAZ97950.1"/>
    </source>
</evidence>
<dbReference type="HOGENOM" id="CLU_013623_0_0_10"/>
<dbReference type="GO" id="GO:0006355">
    <property type="term" value="P:regulation of DNA-templated transcription"/>
    <property type="evidence" value="ECO:0007669"/>
    <property type="project" value="InterPro"/>
</dbReference>
<evidence type="ECO:0000256" key="2">
    <source>
        <dbReference type="SAM" id="Phobius"/>
    </source>
</evidence>
<dbReference type="InterPro" id="IPR013783">
    <property type="entry name" value="Ig-like_fold"/>
</dbReference>
<dbReference type="EMBL" id="FP476056">
    <property type="protein sequence ID" value="CAZ97950.1"/>
    <property type="molecule type" value="Genomic_DNA"/>
</dbReference>
<evidence type="ECO:0000313" key="5">
    <source>
        <dbReference type="Proteomes" id="UP000008898"/>
    </source>
</evidence>
<evidence type="ECO:0000259" key="3">
    <source>
        <dbReference type="SMART" id="SM00421"/>
    </source>
</evidence>
<dbReference type="STRING" id="63186.ZOBELLIA_3812"/>
<dbReference type="InterPro" id="IPR016032">
    <property type="entry name" value="Sig_transdc_resp-reg_C-effctor"/>
</dbReference>
<proteinExistence type="predicted"/>
<feature type="transmembrane region" description="Helical" evidence="2">
    <location>
        <begin position="724"/>
        <end position="743"/>
    </location>
</feature>
<dbReference type="KEGG" id="zga:ZOBELLIA_3812"/>
<dbReference type="InterPro" id="IPR015943">
    <property type="entry name" value="WD40/YVTN_repeat-like_dom_sf"/>
</dbReference>
<organism evidence="4 5">
    <name type="scientific">Zobellia galactanivorans (strain DSM 12802 / CCUG 47099 / CIP 106680 / NCIMB 13871 / Dsij)</name>
    <dbReference type="NCBI Taxonomy" id="63186"/>
    <lineage>
        <taxon>Bacteria</taxon>
        <taxon>Pseudomonadati</taxon>
        <taxon>Bacteroidota</taxon>
        <taxon>Flavobacteriia</taxon>
        <taxon>Flavobacteriales</taxon>
        <taxon>Flavobacteriaceae</taxon>
        <taxon>Zobellia</taxon>
    </lineage>
</organism>
<dbReference type="Pfam" id="PF00196">
    <property type="entry name" value="GerE"/>
    <property type="match status" value="1"/>
</dbReference>
<feature type="coiled-coil region" evidence="1">
    <location>
        <begin position="745"/>
        <end position="792"/>
    </location>
</feature>
<feature type="domain" description="HTH luxR-type" evidence="3">
    <location>
        <begin position="859"/>
        <end position="916"/>
    </location>
</feature>
<gene>
    <name evidence="4" type="ordered locus">zobellia_3812</name>
</gene>
<keyword evidence="2" id="KW-1133">Transmembrane helix</keyword>
<dbReference type="AlphaFoldDB" id="G0L1X0"/>
<dbReference type="SUPFAM" id="SSF46894">
    <property type="entry name" value="C-terminal effector domain of the bipartite response regulators"/>
    <property type="match status" value="1"/>
</dbReference>
<dbReference type="PATRIC" id="fig|63186.3.peg.3732"/>
<accession>G0L1X0</accession>
<dbReference type="Gene3D" id="2.60.40.10">
    <property type="entry name" value="Immunoglobulins"/>
    <property type="match status" value="1"/>
</dbReference>
<reference evidence="5" key="1">
    <citation type="submission" date="2009-07" db="EMBL/GenBank/DDBJ databases">
        <title>Complete genome sequence of Zobellia galactanivorans Dsij.</title>
        <authorList>
            <consortium name="Genoscope - CEA"/>
        </authorList>
    </citation>
    <scope>NUCLEOTIDE SEQUENCE [LARGE SCALE GENOMIC DNA]</scope>
    <source>
        <strain evidence="5">DSM 12802 / CCUG 47099 / CIP 106680 / NCIMB 13871 / Dsij</strain>
    </source>
</reference>
<dbReference type="InterPro" id="IPR036388">
    <property type="entry name" value="WH-like_DNA-bd_sf"/>
</dbReference>
<dbReference type="GO" id="GO:0003677">
    <property type="term" value="F:DNA binding"/>
    <property type="evidence" value="ECO:0007669"/>
    <property type="project" value="InterPro"/>
</dbReference>
<protein>
    <submittedName>
        <fullName evidence="4">Ligand-binding sensor protein</fullName>
    </submittedName>
</protein>
<dbReference type="Proteomes" id="UP000008898">
    <property type="component" value="Chromosome"/>
</dbReference>
<dbReference type="InterPro" id="IPR000792">
    <property type="entry name" value="Tscrpt_reg_LuxR_C"/>
</dbReference>